<dbReference type="InterPro" id="IPR002559">
    <property type="entry name" value="Transposase_11"/>
</dbReference>
<dbReference type="PANTHER" id="PTHR35604:SF2">
    <property type="entry name" value="TRANSPOSASE INSH FOR INSERTION SEQUENCE ELEMENT IS5A-RELATED"/>
    <property type="match status" value="1"/>
</dbReference>
<evidence type="ECO:0000256" key="2">
    <source>
        <dbReference type="ARBA" id="ARBA00010075"/>
    </source>
</evidence>
<dbReference type="Pfam" id="PF05598">
    <property type="entry name" value="DUF772"/>
    <property type="match status" value="1"/>
</dbReference>
<keyword evidence="10" id="KW-1185">Reference proteome</keyword>
<comment type="caution">
    <text evidence="9">The sequence shown here is derived from an EMBL/GenBank/DDBJ whole genome shotgun (WGS) entry which is preliminary data.</text>
</comment>
<evidence type="ECO:0000259" key="7">
    <source>
        <dbReference type="Pfam" id="PF01609"/>
    </source>
</evidence>
<evidence type="ECO:0000313" key="10">
    <source>
        <dbReference type="Proteomes" id="UP001152766"/>
    </source>
</evidence>
<dbReference type="EMBL" id="SGUG01000001">
    <property type="protein sequence ID" value="MDG0860976.1"/>
    <property type="molecule type" value="Genomic_DNA"/>
</dbReference>
<protein>
    <submittedName>
        <fullName evidence="9">IS5 family transposase</fullName>
    </submittedName>
</protein>
<reference evidence="9" key="1">
    <citation type="submission" date="2019-02" db="EMBL/GenBank/DDBJ databases">
        <title>Draft genome of the type strain Pelomonas aquatica CCUG 52575T.</title>
        <authorList>
            <person name="Gomila M."/>
            <person name="Lalucat J."/>
        </authorList>
    </citation>
    <scope>NUCLEOTIDE SEQUENCE</scope>
    <source>
        <strain evidence="9">CCUG 52575</strain>
    </source>
</reference>
<sequence>MGGFIANLAAMDELIDFAAIAAQVDSACPRPDRSKGGRPPYPTEIMVRLLFIQSLYNLSDEYCEYQVLDRMSFQHFCRLDGMLHIPDARTLWHFKQHLAQGGLGGRAIFDAVSQQLQAHGYIPRGGQIVDASIVQAPVTQAKSEEREALNEGKPPEGWSSKRVRHTDRDARWTKKHGKSYYGYKVHANSDARYKLIRKLKVTPANVDDGQTLADVLDASNTGKRARGEHVFAGLEQLGGKCVRALTLARNELAILLKCSAYNVKRLVWLVGNDPLPWAR</sequence>
<dbReference type="GO" id="GO:0003677">
    <property type="term" value="F:DNA binding"/>
    <property type="evidence" value="ECO:0007669"/>
    <property type="project" value="UniProtKB-KW"/>
</dbReference>
<dbReference type="GO" id="GO:0006313">
    <property type="term" value="P:DNA transposition"/>
    <property type="evidence" value="ECO:0007669"/>
    <property type="project" value="InterPro"/>
</dbReference>
<keyword evidence="3" id="KW-0815">Transposition</keyword>
<dbReference type="GO" id="GO:0004803">
    <property type="term" value="F:transposase activity"/>
    <property type="evidence" value="ECO:0007669"/>
    <property type="project" value="InterPro"/>
</dbReference>
<keyword evidence="4" id="KW-0238">DNA-binding</keyword>
<feature type="domain" description="Transposase IS4-like" evidence="7">
    <location>
        <begin position="127"/>
        <end position="219"/>
    </location>
</feature>
<evidence type="ECO:0000313" key="9">
    <source>
        <dbReference type="EMBL" id="MDG0860976.1"/>
    </source>
</evidence>
<feature type="compositionally biased region" description="Basic and acidic residues" evidence="6">
    <location>
        <begin position="142"/>
        <end position="154"/>
    </location>
</feature>
<evidence type="ECO:0000256" key="5">
    <source>
        <dbReference type="ARBA" id="ARBA00023172"/>
    </source>
</evidence>
<dbReference type="InterPro" id="IPR008490">
    <property type="entry name" value="Transposase_InsH_N"/>
</dbReference>
<name>A0A9X4LDE8_9BURK</name>
<evidence type="ECO:0000256" key="4">
    <source>
        <dbReference type="ARBA" id="ARBA00023125"/>
    </source>
</evidence>
<evidence type="ECO:0000256" key="1">
    <source>
        <dbReference type="ARBA" id="ARBA00003544"/>
    </source>
</evidence>
<dbReference type="InterPro" id="IPR047959">
    <property type="entry name" value="Transpos_IS5"/>
</dbReference>
<dbReference type="NCBIfam" id="NF033581">
    <property type="entry name" value="transpos_IS5_4"/>
    <property type="match status" value="1"/>
</dbReference>
<dbReference type="Pfam" id="PF01609">
    <property type="entry name" value="DDE_Tnp_1"/>
    <property type="match status" value="1"/>
</dbReference>
<accession>A0A9X4LDE8</accession>
<evidence type="ECO:0000256" key="6">
    <source>
        <dbReference type="SAM" id="MobiDB-lite"/>
    </source>
</evidence>
<feature type="region of interest" description="Disordered" evidence="6">
    <location>
        <begin position="142"/>
        <end position="168"/>
    </location>
</feature>
<dbReference type="AlphaFoldDB" id="A0A9X4LDE8"/>
<proteinExistence type="inferred from homology"/>
<dbReference type="PANTHER" id="PTHR35604">
    <property type="entry name" value="TRANSPOSASE INSH FOR INSERTION SEQUENCE ELEMENT IS5A-RELATED"/>
    <property type="match status" value="1"/>
</dbReference>
<evidence type="ECO:0000259" key="8">
    <source>
        <dbReference type="Pfam" id="PF05598"/>
    </source>
</evidence>
<feature type="domain" description="Transposase InsH N-terminal" evidence="8">
    <location>
        <begin position="8"/>
        <end position="96"/>
    </location>
</feature>
<gene>
    <name evidence="9" type="ORF">EXJ73_00610</name>
</gene>
<organism evidence="9 10">
    <name type="scientific">Pelomonas aquatica</name>
    <dbReference type="NCBI Taxonomy" id="431058"/>
    <lineage>
        <taxon>Bacteria</taxon>
        <taxon>Pseudomonadati</taxon>
        <taxon>Pseudomonadota</taxon>
        <taxon>Betaproteobacteria</taxon>
        <taxon>Burkholderiales</taxon>
        <taxon>Sphaerotilaceae</taxon>
        <taxon>Roseateles</taxon>
    </lineage>
</organism>
<comment type="similarity">
    <text evidence="2">Belongs to the transposase 11 family.</text>
</comment>
<keyword evidence="5" id="KW-0233">DNA recombination</keyword>
<dbReference type="Proteomes" id="UP001152766">
    <property type="component" value="Unassembled WGS sequence"/>
</dbReference>
<evidence type="ECO:0000256" key="3">
    <source>
        <dbReference type="ARBA" id="ARBA00022578"/>
    </source>
</evidence>
<comment type="function">
    <text evidence="1">Involved in the transposition of the insertion sequence IS5.</text>
</comment>